<dbReference type="EMBL" id="ML975340">
    <property type="protein sequence ID" value="KAF1832385.1"/>
    <property type="molecule type" value="Genomic_DNA"/>
</dbReference>
<feature type="compositionally biased region" description="Polar residues" evidence="1">
    <location>
        <begin position="103"/>
        <end position="132"/>
    </location>
</feature>
<evidence type="ECO:0000313" key="2">
    <source>
        <dbReference type="EMBL" id="KAF1832385.1"/>
    </source>
</evidence>
<evidence type="ECO:0000256" key="1">
    <source>
        <dbReference type="SAM" id="MobiDB-lite"/>
    </source>
</evidence>
<keyword evidence="3" id="KW-1185">Reference proteome</keyword>
<dbReference type="OrthoDB" id="3641178at2759"/>
<proteinExistence type="predicted"/>
<name>A0A6A5K3W6_9PLEO</name>
<dbReference type="Proteomes" id="UP000800040">
    <property type="component" value="Unassembled WGS sequence"/>
</dbReference>
<protein>
    <submittedName>
        <fullName evidence="2">Uncharacterized protein</fullName>
    </submittedName>
</protein>
<dbReference type="AlphaFoldDB" id="A0A6A5K3W6"/>
<reference evidence="2" key="1">
    <citation type="submission" date="2020-01" db="EMBL/GenBank/DDBJ databases">
        <authorList>
            <consortium name="DOE Joint Genome Institute"/>
            <person name="Haridas S."/>
            <person name="Albert R."/>
            <person name="Binder M."/>
            <person name="Bloem J."/>
            <person name="Labutti K."/>
            <person name="Salamov A."/>
            <person name="Andreopoulos B."/>
            <person name="Baker S.E."/>
            <person name="Barry K."/>
            <person name="Bills G."/>
            <person name="Bluhm B.H."/>
            <person name="Cannon C."/>
            <person name="Castanera R."/>
            <person name="Culley D.E."/>
            <person name="Daum C."/>
            <person name="Ezra D."/>
            <person name="Gonzalez J.B."/>
            <person name="Henrissat B."/>
            <person name="Kuo A."/>
            <person name="Liang C."/>
            <person name="Lipzen A."/>
            <person name="Lutzoni F."/>
            <person name="Magnuson J."/>
            <person name="Mondo S."/>
            <person name="Nolan M."/>
            <person name="Ohm R."/>
            <person name="Pangilinan J."/>
            <person name="Park H.-J."/>
            <person name="Ramirez L."/>
            <person name="Alfaro M."/>
            <person name="Sun H."/>
            <person name="Tritt A."/>
            <person name="Yoshinaga Y."/>
            <person name="Zwiers L.-H."/>
            <person name="Turgeon B.G."/>
            <person name="Goodwin S.B."/>
            <person name="Spatafora J.W."/>
            <person name="Crous P.W."/>
            <person name="Grigoriev I.V."/>
        </authorList>
    </citation>
    <scope>NUCLEOTIDE SEQUENCE</scope>
    <source>
        <strain evidence="2">P77</strain>
    </source>
</reference>
<gene>
    <name evidence="2" type="ORF">BDW02DRAFT_571120</name>
</gene>
<feature type="region of interest" description="Disordered" evidence="1">
    <location>
        <begin position="94"/>
        <end position="136"/>
    </location>
</feature>
<organism evidence="2 3">
    <name type="scientific">Decorospora gaudefroyi</name>
    <dbReference type="NCBI Taxonomy" id="184978"/>
    <lineage>
        <taxon>Eukaryota</taxon>
        <taxon>Fungi</taxon>
        <taxon>Dikarya</taxon>
        <taxon>Ascomycota</taxon>
        <taxon>Pezizomycotina</taxon>
        <taxon>Dothideomycetes</taxon>
        <taxon>Pleosporomycetidae</taxon>
        <taxon>Pleosporales</taxon>
        <taxon>Pleosporineae</taxon>
        <taxon>Pleosporaceae</taxon>
        <taxon>Decorospora</taxon>
    </lineage>
</organism>
<accession>A0A6A5K3W6</accession>
<sequence>MLAQAKYDGVRERLRAIKKLYASRHYTQCAHFGEQLLREMKDDIDPIHLAYLNFYTALSHDTLAREATLKNRQHELSAAEEYYSAAIAALAPLSPSASTPSTNDEQPPTPTLATFQDSGNWRSGSPNTKSFDSNVSCRSSTSSATSYAFDLEQDPDLALKNFRFPTPPQRDVGGNLSIVSKSHAHHVKNDSILSPLSIEPPRPQTPQESKLAAGISIFVCMLEGHLSSVRNLKGSSSMHGVRFALPSPQRSPTKSRLLSSRNSPIFNDVDKQCLRQKRSMVEWRPRFDPESVRRLCREALTELS</sequence>
<evidence type="ECO:0000313" key="3">
    <source>
        <dbReference type="Proteomes" id="UP000800040"/>
    </source>
</evidence>